<evidence type="ECO:0000313" key="3">
    <source>
        <dbReference type="Proteomes" id="UP000244248"/>
    </source>
</evidence>
<dbReference type="AlphaFoldDB" id="A0A2T5MDT7"/>
<gene>
    <name evidence="2" type="ORF">CJD38_14635</name>
</gene>
<proteinExistence type="predicted"/>
<organism evidence="2 3">
    <name type="scientific">Stenotrophobium rhamnosiphilum</name>
    <dbReference type="NCBI Taxonomy" id="2029166"/>
    <lineage>
        <taxon>Bacteria</taxon>
        <taxon>Pseudomonadati</taxon>
        <taxon>Pseudomonadota</taxon>
        <taxon>Gammaproteobacteria</taxon>
        <taxon>Nevskiales</taxon>
        <taxon>Nevskiaceae</taxon>
        <taxon>Stenotrophobium</taxon>
    </lineage>
</organism>
<evidence type="ECO:0000256" key="1">
    <source>
        <dbReference type="SAM" id="MobiDB-lite"/>
    </source>
</evidence>
<accession>A0A2T5MDT7</accession>
<comment type="caution">
    <text evidence="2">The sequence shown here is derived from an EMBL/GenBank/DDBJ whole genome shotgun (WGS) entry which is preliminary data.</text>
</comment>
<feature type="region of interest" description="Disordered" evidence="1">
    <location>
        <begin position="42"/>
        <end position="81"/>
    </location>
</feature>
<keyword evidence="3" id="KW-1185">Reference proteome</keyword>
<reference evidence="2 3" key="1">
    <citation type="submission" date="2018-04" db="EMBL/GenBank/DDBJ databases">
        <title>Novel species isolated from glacier.</title>
        <authorList>
            <person name="Liu Q."/>
            <person name="Xin Y.-H."/>
        </authorList>
    </citation>
    <scope>NUCLEOTIDE SEQUENCE [LARGE SCALE GENOMIC DNA]</scope>
    <source>
        <strain evidence="2 3">GT1R17</strain>
    </source>
</reference>
<dbReference type="EMBL" id="QANS01000005">
    <property type="protein sequence ID" value="PTU30724.1"/>
    <property type="molecule type" value="Genomic_DNA"/>
</dbReference>
<sequence length="81" mass="9427">MDAQERDSLIKHRPVLKAAQERDWWEPKWHHLMAAQERPFPASAYSKDHPEATANGIFNRRPKNKKGEAKASPFMHHKANT</sequence>
<protein>
    <submittedName>
        <fullName evidence="2">Uncharacterized protein</fullName>
    </submittedName>
</protein>
<evidence type="ECO:0000313" key="2">
    <source>
        <dbReference type="EMBL" id="PTU30724.1"/>
    </source>
</evidence>
<dbReference type="Proteomes" id="UP000244248">
    <property type="component" value="Unassembled WGS sequence"/>
</dbReference>
<name>A0A2T5MDT7_9GAMM</name>